<dbReference type="Gene3D" id="3.90.550.10">
    <property type="entry name" value="Spore Coat Polysaccharide Biosynthesis Protein SpsA, Chain A"/>
    <property type="match status" value="1"/>
</dbReference>
<name>X1MWV4_9ZZZZ</name>
<evidence type="ECO:0000313" key="1">
    <source>
        <dbReference type="EMBL" id="GAI19165.1"/>
    </source>
</evidence>
<protein>
    <recommendedName>
        <fullName evidence="2">Glycosyltransferase 2-like domain-containing protein</fullName>
    </recommendedName>
</protein>
<gene>
    <name evidence="1" type="ORF">S06H3_36790</name>
</gene>
<sequence>AKGDWIHILNSDDYYYSNNSLEIFFSEDTTKFDIVAHSIMVKNVFCGNDILSKCDPEYLYDINVYRLPHAGVFIKKEFHELNGYYSEKYKILSDSMFLIKNLPKANFKINKIPLVVMLDSGVSSKFSLIRTYEFLVYNFIYFKGPLKFKLKYTLLNLKGDLQLLLKQIKDLFVKNN</sequence>
<accession>X1MWV4</accession>
<comment type="caution">
    <text evidence="1">The sequence shown here is derived from an EMBL/GenBank/DDBJ whole genome shotgun (WGS) entry which is preliminary data.</text>
</comment>
<dbReference type="SUPFAM" id="SSF53448">
    <property type="entry name" value="Nucleotide-diphospho-sugar transferases"/>
    <property type="match status" value="1"/>
</dbReference>
<dbReference type="EMBL" id="BARV01022302">
    <property type="protein sequence ID" value="GAI19165.1"/>
    <property type="molecule type" value="Genomic_DNA"/>
</dbReference>
<proteinExistence type="predicted"/>
<dbReference type="AlphaFoldDB" id="X1MWV4"/>
<reference evidence="1" key="1">
    <citation type="journal article" date="2014" name="Front. Microbiol.">
        <title>High frequency of phylogenetically diverse reductive dehalogenase-homologous genes in deep subseafloor sedimentary metagenomes.</title>
        <authorList>
            <person name="Kawai M."/>
            <person name="Futagami T."/>
            <person name="Toyoda A."/>
            <person name="Takaki Y."/>
            <person name="Nishi S."/>
            <person name="Hori S."/>
            <person name="Arai W."/>
            <person name="Tsubouchi T."/>
            <person name="Morono Y."/>
            <person name="Uchiyama I."/>
            <person name="Ito T."/>
            <person name="Fujiyama A."/>
            <person name="Inagaki F."/>
            <person name="Takami H."/>
        </authorList>
    </citation>
    <scope>NUCLEOTIDE SEQUENCE</scope>
    <source>
        <strain evidence="1">Expedition CK06-06</strain>
    </source>
</reference>
<dbReference type="InterPro" id="IPR029044">
    <property type="entry name" value="Nucleotide-diphossugar_trans"/>
</dbReference>
<evidence type="ECO:0008006" key="2">
    <source>
        <dbReference type="Google" id="ProtNLM"/>
    </source>
</evidence>
<organism evidence="1">
    <name type="scientific">marine sediment metagenome</name>
    <dbReference type="NCBI Taxonomy" id="412755"/>
    <lineage>
        <taxon>unclassified sequences</taxon>
        <taxon>metagenomes</taxon>
        <taxon>ecological metagenomes</taxon>
    </lineage>
</organism>
<feature type="non-terminal residue" evidence="1">
    <location>
        <position position="1"/>
    </location>
</feature>